<dbReference type="InterPro" id="IPR008468">
    <property type="entry name" value="DMAP1"/>
</dbReference>
<dbReference type="InterPro" id="IPR027109">
    <property type="entry name" value="Swc4/Dmap1"/>
</dbReference>
<protein>
    <recommendedName>
        <fullName evidence="6">DNA methyltransferase 1-associated protein 1</fullName>
    </recommendedName>
</protein>
<feature type="domain" description="Myb-like" evidence="7">
    <location>
        <begin position="100"/>
        <end position="154"/>
    </location>
</feature>
<name>A0A915DRK7_9BILA</name>
<dbReference type="PANTHER" id="PTHR12855">
    <property type="entry name" value="DNA METHYLTRANSFERASE 1-ASSOCIATED PROTEIN 1 FAMILY MEMBER"/>
    <property type="match status" value="1"/>
</dbReference>
<evidence type="ECO:0000313" key="8">
    <source>
        <dbReference type="Proteomes" id="UP000887574"/>
    </source>
</evidence>
<evidence type="ECO:0000256" key="5">
    <source>
        <dbReference type="ARBA" id="ARBA00023242"/>
    </source>
</evidence>
<dbReference type="PANTHER" id="PTHR12855:SF10">
    <property type="entry name" value="DNA METHYLTRANSFERASE 1-ASSOCIATED PROTEIN 1"/>
    <property type="match status" value="1"/>
</dbReference>
<dbReference type="GO" id="GO:0000812">
    <property type="term" value="C:Swr1 complex"/>
    <property type="evidence" value="ECO:0007669"/>
    <property type="project" value="TreeGrafter"/>
</dbReference>
<keyword evidence="4" id="KW-0804">Transcription</keyword>
<dbReference type="Pfam" id="PF16282">
    <property type="entry name" value="SANT_DAMP1_like"/>
    <property type="match status" value="1"/>
</dbReference>
<dbReference type="GO" id="GO:0000122">
    <property type="term" value="P:negative regulation of transcription by RNA polymerase II"/>
    <property type="evidence" value="ECO:0007669"/>
    <property type="project" value="TreeGrafter"/>
</dbReference>
<dbReference type="Pfam" id="PF05499">
    <property type="entry name" value="DMAP1"/>
    <property type="match status" value="1"/>
</dbReference>
<sequence length="240" mass="29112">MHRELFNLLVNSGNQQYTIHTLAPSATKKGYTNAKIQFGRRQVRKWEWRPFTNPARTDNLQLKHWERVGENPDKVYPFARFNKQTPFLMFTDGEYEDYLQDTRWSKAETQHLLDLCRQFDNRWVVVNDRFDREKFKSKKGMEDLKERYFTVMNELKMVRGIKDNDQPSYSYDVEHEKRRKEQLVKLWDRTEEEAKEEEDLKIALKRIELKRKEREKKACDLQRLINATDRTSLVDYDFCG</sequence>
<proteinExistence type="predicted"/>
<dbReference type="SMART" id="SM00717">
    <property type="entry name" value="SANT"/>
    <property type="match status" value="1"/>
</dbReference>
<evidence type="ECO:0000256" key="2">
    <source>
        <dbReference type="ARBA" id="ARBA00022853"/>
    </source>
</evidence>
<dbReference type="WBParaSite" id="jg22175">
    <property type="protein sequence ID" value="jg22175"/>
    <property type="gene ID" value="jg22175"/>
</dbReference>
<reference evidence="9" key="1">
    <citation type="submission" date="2022-11" db="UniProtKB">
        <authorList>
            <consortium name="WormBaseParasite"/>
        </authorList>
    </citation>
    <scope>IDENTIFICATION</scope>
</reference>
<keyword evidence="8" id="KW-1185">Reference proteome</keyword>
<evidence type="ECO:0000256" key="3">
    <source>
        <dbReference type="ARBA" id="ARBA00023015"/>
    </source>
</evidence>
<dbReference type="GO" id="GO:0006338">
    <property type="term" value="P:chromatin remodeling"/>
    <property type="evidence" value="ECO:0007669"/>
    <property type="project" value="InterPro"/>
</dbReference>
<evidence type="ECO:0000256" key="4">
    <source>
        <dbReference type="ARBA" id="ARBA00023163"/>
    </source>
</evidence>
<accession>A0A915DRK7</accession>
<dbReference type="Gene3D" id="1.10.10.60">
    <property type="entry name" value="Homeodomain-like"/>
    <property type="match status" value="1"/>
</dbReference>
<dbReference type="Proteomes" id="UP000887574">
    <property type="component" value="Unplaced"/>
</dbReference>
<evidence type="ECO:0000256" key="1">
    <source>
        <dbReference type="ARBA" id="ARBA00004123"/>
    </source>
</evidence>
<keyword evidence="5" id="KW-0539">Nucleus</keyword>
<dbReference type="InterPro" id="IPR001005">
    <property type="entry name" value="SANT/Myb"/>
</dbReference>
<evidence type="ECO:0000259" key="7">
    <source>
        <dbReference type="SMART" id="SM00717"/>
    </source>
</evidence>
<comment type="subcellular location">
    <subcellularLocation>
        <location evidence="1">Nucleus</location>
    </subcellularLocation>
</comment>
<dbReference type="GO" id="GO:0035267">
    <property type="term" value="C:NuA4 histone acetyltransferase complex"/>
    <property type="evidence" value="ECO:0007669"/>
    <property type="project" value="InterPro"/>
</dbReference>
<evidence type="ECO:0000256" key="6">
    <source>
        <dbReference type="ARBA" id="ARBA00067416"/>
    </source>
</evidence>
<dbReference type="FunFam" id="1.10.10.60:FF:000087">
    <property type="entry name" value="DNA methyltransferase 1-associated protein 1"/>
    <property type="match status" value="1"/>
</dbReference>
<dbReference type="GO" id="GO:0006281">
    <property type="term" value="P:DNA repair"/>
    <property type="evidence" value="ECO:0007669"/>
    <property type="project" value="InterPro"/>
</dbReference>
<dbReference type="GO" id="GO:0003714">
    <property type="term" value="F:transcription corepressor activity"/>
    <property type="evidence" value="ECO:0007669"/>
    <property type="project" value="TreeGrafter"/>
</dbReference>
<keyword evidence="2" id="KW-0156">Chromatin regulator</keyword>
<evidence type="ECO:0000313" key="9">
    <source>
        <dbReference type="WBParaSite" id="jg22175"/>
    </source>
</evidence>
<organism evidence="8 9">
    <name type="scientific">Ditylenchus dipsaci</name>
    <dbReference type="NCBI Taxonomy" id="166011"/>
    <lineage>
        <taxon>Eukaryota</taxon>
        <taxon>Metazoa</taxon>
        <taxon>Ecdysozoa</taxon>
        <taxon>Nematoda</taxon>
        <taxon>Chromadorea</taxon>
        <taxon>Rhabditida</taxon>
        <taxon>Tylenchina</taxon>
        <taxon>Tylenchomorpha</taxon>
        <taxon>Sphaerularioidea</taxon>
        <taxon>Anguinidae</taxon>
        <taxon>Anguininae</taxon>
        <taxon>Ditylenchus</taxon>
    </lineage>
</organism>
<dbReference type="InterPro" id="IPR032563">
    <property type="entry name" value="DAMP1_SANT-like"/>
</dbReference>
<dbReference type="AlphaFoldDB" id="A0A915DRK7"/>
<keyword evidence="3" id="KW-0805">Transcription regulation</keyword>